<keyword evidence="3" id="KW-1185">Reference proteome</keyword>
<reference evidence="2" key="1">
    <citation type="submission" date="2022-09" db="EMBL/GenBank/DDBJ databases">
        <title>Shewanella sp. KJ10-1 sp.nov, isolated from marine algae.</title>
        <authorList>
            <person name="Butt M."/>
            <person name="Lee J.K."/>
            <person name="Kim J.M."/>
            <person name="Choi D.G."/>
        </authorList>
    </citation>
    <scope>NUCLEOTIDE SEQUENCE</scope>
    <source>
        <strain evidence="2">KJ10-1</strain>
    </source>
</reference>
<name>A0ABT2P1N4_9GAMM</name>
<evidence type="ECO:0000313" key="2">
    <source>
        <dbReference type="EMBL" id="MCT8986565.1"/>
    </source>
</evidence>
<protein>
    <submittedName>
        <fullName evidence="2">Uncharacterized protein</fullName>
    </submittedName>
</protein>
<evidence type="ECO:0000256" key="1">
    <source>
        <dbReference type="SAM" id="Phobius"/>
    </source>
</evidence>
<keyword evidence="1" id="KW-0472">Membrane</keyword>
<proteinExistence type="predicted"/>
<dbReference type="RefSeq" id="WP_261732955.1">
    <property type="nucleotide sequence ID" value="NZ_JAODOQ010000001.1"/>
</dbReference>
<keyword evidence="1" id="KW-1133">Transmembrane helix</keyword>
<feature type="transmembrane region" description="Helical" evidence="1">
    <location>
        <begin position="183"/>
        <end position="202"/>
    </location>
</feature>
<dbReference type="EMBL" id="JAODOQ010000001">
    <property type="protein sequence ID" value="MCT8986565.1"/>
    <property type="molecule type" value="Genomic_DNA"/>
</dbReference>
<evidence type="ECO:0000313" key="3">
    <source>
        <dbReference type="Proteomes" id="UP001431192"/>
    </source>
</evidence>
<dbReference type="Proteomes" id="UP001431192">
    <property type="component" value="Unassembled WGS sequence"/>
</dbReference>
<gene>
    <name evidence="2" type="ORF">N4T56_08810</name>
</gene>
<organism evidence="2 3">
    <name type="scientific">Shewanella phaeophyticola</name>
    <dbReference type="NCBI Taxonomy" id="2978345"/>
    <lineage>
        <taxon>Bacteria</taxon>
        <taxon>Pseudomonadati</taxon>
        <taxon>Pseudomonadota</taxon>
        <taxon>Gammaproteobacteria</taxon>
        <taxon>Alteromonadales</taxon>
        <taxon>Shewanellaceae</taxon>
        <taxon>Shewanella</taxon>
    </lineage>
</organism>
<keyword evidence="1" id="KW-0812">Transmembrane</keyword>
<accession>A0ABT2P1N4</accession>
<comment type="caution">
    <text evidence="2">The sequence shown here is derived from an EMBL/GenBank/DDBJ whole genome shotgun (WGS) entry which is preliminary data.</text>
</comment>
<sequence>MANNNHCFIAIDTTLKQLDAIYSDLIKEASRSESLDTLSKKLKSLDVTANPYLWLLCSWLFSLLKNGRYLQAPIKVGHCSGLCRSLSKPFLAVFSTCDLGLLSGEDWANKLNESAEMFTSAQRKKYVYYFAQFLVETNSVRDLCLSDIDVIGSSSEVDANLISPSHIDEVLEYLTDHIHDGVVYQYAYFLLCFAFTAAYAGMKLQN</sequence>